<evidence type="ECO:0000256" key="2">
    <source>
        <dbReference type="SAM" id="Phobius"/>
    </source>
</evidence>
<evidence type="ECO:0000256" key="1">
    <source>
        <dbReference type="SAM" id="MobiDB-lite"/>
    </source>
</evidence>
<reference evidence="3 4" key="1">
    <citation type="submission" date="2015-04" db="EMBL/GenBank/DDBJ databases">
        <title>Complete genome sequence of Schizopora paradoxa KUC8140, a cosmopolitan wood degrader in East Asia.</title>
        <authorList>
            <consortium name="DOE Joint Genome Institute"/>
            <person name="Min B."/>
            <person name="Park H."/>
            <person name="Jang Y."/>
            <person name="Kim J.-J."/>
            <person name="Kim K.H."/>
            <person name="Pangilinan J."/>
            <person name="Lipzen A."/>
            <person name="Riley R."/>
            <person name="Grigoriev I.V."/>
            <person name="Spatafora J.W."/>
            <person name="Choi I.-G."/>
        </authorList>
    </citation>
    <scope>NUCLEOTIDE SEQUENCE [LARGE SCALE GENOMIC DNA]</scope>
    <source>
        <strain evidence="3 4">KUC8140</strain>
    </source>
</reference>
<protein>
    <submittedName>
        <fullName evidence="3">Uncharacterized protein</fullName>
    </submittedName>
</protein>
<dbReference type="Proteomes" id="UP000053477">
    <property type="component" value="Unassembled WGS sequence"/>
</dbReference>
<evidence type="ECO:0000313" key="4">
    <source>
        <dbReference type="Proteomes" id="UP000053477"/>
    </source>
</evidence>
<sequence length="172" mass="19642">MYPRRSANHVAASPSSLRRASSASVSWTRSPIAPSSSSPSTQPSIRRRRVFRIQRPWASYSRVFPLQSTPSNQFPRRLANRAITINQAIRCHTATSQSSTRPWPAMASPRWINNQRRHSSPSFVLLLFFFVWCASLIAGFLCMHQRASSMTCCRRSRARGIDTTQQDRAERY</sequence>
<gene>
    <name evidence="3" type="ORF">SCHPADRAFT_556292</name>
</gene>
<organism evidence="3 4">
    <name type="scientific">Schizopora paradoxa</name>
    <dbReference type="NCBI Taxonomy" id="27342"/>
    <lineage>
        <taxon>Eukaryota</taxon>
        <taxon>Fungi</taxon>
        <taxon>Dikarya</taxon>
        <taxon>Basidiomycota</taxon>
        <taxon>Agaricomycotina</taxon>
        <taxon>Agaricomycetes</taxon>
        <taxon>Hymenochaetales</taxon>
        <taxon>Schizoporaceae</taxon>
        <taxon>Schizopora</taxon>
    </lineage>
</organism>
<keyword evidence="2" id="KW-0472">Membrane</keyword>
<dbReference type="EMBL" id="KQ086049">
    <property type="protein sequence ID" value="KLO09654.1"/>
    <property type="molecule type" value="Genomic_DNA"/>
</dbReference>
<feature type="region of interest" description="Disordered" evidence="1">
    <location>
        <begin position="1"/>
        <end position="23"/>
    </location>
</feature>
<evidence type="ECO:0000313" key="3">
    <source>
        <dbReference type="EMBL" id="KLO09654.1"/>
    </source>
</evidence>
<feature type="transmembrane region" description="Helical" evidence="2">
    <location>
        <begin position="123"/>
        <end position="141"/>
    </location>
</feature>
<keyword evidence="2" id="KW-1133">Transmembrane helix</keyword>
<accession>A0A0H2RCZ5</accession>
<proteinExistence type="predicted"/>
<keyword evidence="4" id="KW-1185">Reference proteome</keyword>
<dbReference type="InParanoid" id="A0A0H2RCZ5"/>
<keyword evidence="2" id="KW-0812">Transmembrane</keyword>
<feature type="compositionally biased region" description="Low complexity" evidence="1">
    <location>
        <begin position="10"/>
        <end position="23"/>
    </location>
</feature>
<dbReference type="AlphaFoldDB" id="A0A0H2RCZ5"/>
<name>A0A0H2RCZ5_9AGAM</name>